<evidence type="ECO:0000313" key="1">
    <source>
        <dbReference type="EMBL" id="KRZ75153.1"/>
    </source>
</evidence>
<gene>
    <name evidence="1" type="ORF">T10_4363</name>
</gene>
<dbReference type="EMBL" id="JYDO01000041">
    <property type="protein sequence ID" value="KRZ75153.1"/>
    <property type="molecule type" value="Genomic_DNA"/>
</dbReference>
<accession>A0A0V1MTP0</accession>
<evidence type="ECO:0000313" key="2">
    <source>
        <dbReference type="Proteomes" id="UP000054843"/>
    </source>
</evidence>
<proteinExistence type="predicted"/>
<dbReference type="AlphaFoldDB" id="A0A0V1MTP0"/>
<organism evidence="1 2">
    <name type="scientific">Trichinella papuae</name>
    <dbReference type="NCBI Taxonomy" id="268474"/>
    <lineage>
        <taxon>Eukaryota</taxon>
        <taxon>Metazoa</taxon>
        <taxon>Ecdysozoa</taxon>
        <taxon>Nematoda</taxon>
        <taxon>Enoplea</taxon>
        <taxon>Dorylaimia</taxon>
        <taxon>Trichinellida</taxon>
        <taxon>Trichinellidae</taxon>
        <taxon>Trichinella</taxon>
    </lineage>
</organism>
<protein>
    <submittedName>
        <fullName evidence="1">Uncharacterized protein</fullName>
    </submittedName>
</protein>
<dbReference type="Proteomes" id="UP000054843">
    <property type="component" value="Unassembled WGS sequence"/>
</dbReference>
<comment type="caution">
    <text evidence="1">The sequence shown here is derived from an EMBL/GenBank/DDBJ whole genome shotgun (WGS) entry which is preliminary data.</text>
</comment>
<sequence length="150" mass="16976">MDGKKLLIPLRYIVECIIHATGSPGCQQSNVRTRRKLYVSIHSATINCLPQTSLSQINQEFPDHDVVQEVWGSTLPEFWTFGSRLLENRELAGCRRLIGGGRGFFIVYGEDSSGADLPSRFQRDLCNRSRPLLLNPSTLHRHSLLYPIPK</sequence>
<name>A0A0V1MTP0_9BILA</name>
<reference evidence="1 2" key="1">
    <citation type="submission" date="2015-01" db="EMBL/GenBank/DDBJ databases">
        <title>Evolution of Trichinella species and genotypes.</title>
        <authorList>
            <person name="Korhonen P.K."/>
            <person name="Edoardo P."/>
            <person name="Giuseppe L.R."/>
            <person name="Gasser R.B."/>
        </authorList>
    </citation>
    <scope>NUCLEOTIDE SEQUENCE [LARGE SCALE GENOMIC DNA]</scope>
    <source>
        <strain evidence="1">ISS1980</strain>
    </source>
</reference>
<keyword evidence="2" id="KW-1185">Reference proteome</keyword>